<dbReference type="GO" id="GO:0015074">
    <property type="term" value="P:DNA integration"/>
    <property type="evidence" value="ECO:0007669"/>
    <property type="project" value="UniProtKB-KW"/>
</dbReference>
<name>A0A6M3JYD6_9ZZZZ</name>
<keyword evidence="1" id="KW-0229">DNA integration</keyword>
<organism evidence="6">
    <name type="scientific">viral metagenome</name>
    <dbReference type="NCBI Taxonomy" id="1070528"/>
    <lineage>
        <taxon>unclassified sequences</taxon>
        <taxon>metagenomes</taxon>
        <taxon>organismal metagenomes</taxon>
    </lineage>
</organism>
<evidence type="ECO:0000259" key="4">
    <source>
        <dbReference type="PROSITE" id="PS51736"/>
    </source>
</evidence>
<gene>
    <name evidence="6" type="ORF">MM415A01887_0001</name>
    <name evidence="5" type="ORF">MM415B00601_0001</name>
</gene>
<dbReference type="InterPro" id="IPR006118">
    <property type="entry name" value="Recombinase_CS"/>
</dbReference>
<dbReference type="InterPro" id="IPR006119">
    <property type="entry name" value="Resolv_N"/>
</dbReference>
<evidence type="ECO:0000313" key="5">
    <source>
        <dbReference type="EMBL" id="QJA63641.1"/>
    </source>
</evidence>
<dbReference type="Pfam" id="PF00239">
    <property type="entry name" value="Resolvase"/>
    <property type="match status" value="1"/>
</dbReference>
<dbReference type="PROSITE" id="PS00397">
    <property type="entry name" value="RECOMBINASES_1"/>
    <property type="match status" value="1"/>
</dbReference>
<proteinExistence type="predicted"/>
<evidence type="ECO:0000313" key="6">
    <source>
        <dbReference type="EMBL" id="QJA74959.1"/>
    </source>
</evidence>
<feature type="domain" description="Resolvase/invertase-type recombinase catalytic" evidence="4">
    <location>
        <begin position="5"/>
        <end position="146"/>
    </location>
</feature>
<evidence type="ECO:0000256" key="1">
    <source>
        <dbReference type="ARBA" id="ARBA00022908"/>
    </source>
</evidence>
<sequence>MEEKKVIGYIRVSTIDQDTYKNRAEILELANQKNFGRVEFVEEKISGTKAWQDRKIGRVIAELQQGDVLIVPEISRLARSMLQILEMLEVLKKNGVDVYAVKGGWSLNGNIESKVLLLVFGMMAEIERDLISLRTKEGLAARRAMGVKLGRPSKPGKSRLDQHRTEIEQLLRNGSHKKFIAGRFFVTPGTLTNWLKKNKINIQPSCTHDKNNETFPLLKTLSRKKCIEKALFLHRIAQDKTG</sequence>
<reference evidence="6" key="1">
    <citation type="submission" date="2020-03" db="EMBL/GenBank/DDBJ databases">
        <title>The deep terrestrial virosphere.</title>
        <authorList>
            <person name="Holmfeldt K."/>
            <person name="Nilsson E."/>
            <person name="Simone D."/>
            <person name="Lopez-Fernandez M."/>
            <person name="Wu X."/>
            <person name="de Brujin I."/>
            <person name="Lundin D."/>
            <person name="Andersson A."/>
            <person name="Bertilsson S."/>
            <person name="Dopson M."/>
        </authorList>
    </citation>
    <scope>NUCLEOTIDE SEQUENCE</scope>
    <source>
        <strain evidence="6">MM415A01887</strain>
        <strain evidence="5">MM415B00601</strain>
    </source>
</reference>
<dbReference type="AlphaFoldDB" id="A0A6M3JYD6"/>
<keyword evidence="2" id="KW-0238">DNA-binding</keyword>
<accession>A0A6M3JYD6</accession>
<dbReference type="PANTHER" id="PTHR30461:SF19">
    <property type="entry name" value="SITE-SPECIFIC RECOMBINASE RESOLVASE FAMILY"/>
    <property type="match status" value="1"/>
</dbReference>
<protein>
    <submittedName>
        <fullName evidence="6">Putative resolvase domain containing protein</fullName>
    </submittedName>
</protein>
<keyword evidence="3" id="KW-0233">DNA recombination</keyword>
<dbReference type="SMART" id="SM00857">
    <property type="entry name" value="Resolvase"/>
    <property type="match status" value="1"/>
</dbReference>
<dbReference type="EMBL" id="MT141502">
    <property type="protein sequence ID" value="QJA63641.1"/>
    <property type="molecule type" value="Genomic_DNA"/>
</dbReference>
<dbReference type="GO" id="GO:0003677">
    <property type="term" value="F:DNA binding"/>
    <property type="evidence" value="ECO:0007669"/>
    <property type="project" value="UniProtKB-KW"/>
</dbReference>
<dbReference type="CDD" id="cd03768">
    <property type="entry name" value="SR_ResInv"/>
    <property type="match status" value="1"/>
</dbReference>
<dbReference type="PANTHER" id="PTHR30461">
    <property type="entry name" value="DNA-INVERTASE FROM LAMBDOID PROPHAGE"/>
    <property type="match status" value="1"/>
</dbReference>
<dbReference type="GO" id="GO:0000150">
    <property type="term" value="F:DNA strand exchange activity"/>
    <property type="evidence" value="ECO:0007669"/>
    <property type="project" value="InterPro"/>
</dbReference>
<dbReference type="InterPro" id="IPR050639">
    <property type="entry name" value="SSR_resolvase"/>
</dbReference>
<dbReference type="PROSITE" id="PS51736">
    <property type="entry name" value="RECOMBINASES_3"/>
    <property type="match status" value="1"/>
</dbReference>
<dbReference type="EMBL" id="MT142132">
    <property type="protein sequence ID" value="QJA74959.1"/>
    <property type="molecule type" value="Genomic_DNA"/>
</dbReference>
<evidence type="ECO:0000256" key="3">
    <source>
        <dbReference type="ARBA" id="ARBA00023172"/>
    </source>
</evidence>
<evidence type="ECO:0000256" key="2">
    <source>
        <dbReference type="ARBA" id="ARBA00023125"/>
    </source>
</evidence>
<dbReference type="SUPFAM" id="SSF53041">
    <property type="entry name" value="Resolvase-like"/>
    <property type="match status" value="1"/>
</dbReference>
<dbReference type="InterPro" id="IPR036162">
    <property type="entry name" value="Resolvase-like_N_sf"/>
</dbReference>
<dbReference type="Gene3D" id="3.40.50.1390">
    <property type="entry name" value="Resolvase, N-terminal catalytic domain"/>
    <property type="match status" value="1"/>
</dbReference>